<comment type="caution">
    <text evidence="2">The sequence shown here is derived from an EMBL/GenBank/DDBJ whole genome shotgun (WGS) entry which is preliminary data.</text>
</comment>
<dbReference type="Proteomes" id="UP001304298">
    <property type="component" value="Unassembled WGS sequence"/>
</dbReference>
<keyword evidence="3" id="KW-1185">Reference proteome</keyword>
<sequence length="614" mass="63722">MSNTIEIVVEGKNEATKVFQDVEKDATSSARKTEQSWDQATDKVADGLKKTSDSAKEADESLGKLGETAKKSGKSTEDLGKGGKETADRLKNIGEASDEVDTKAMGFRDTVTGVSDTLKGFSDTSLTTEQRLLTLGAGIGDLGSAGYNFLVPMFGKAKDALADFGKGIVATVTDGKALGSMLVKVGASAAVIGGAVVALHALADPVVPPNVQKLTDSLQRFYATGHIAGEAANVFGGNMQDFKDSLTIATSRGVDGFLEGLTDIAGNIVGVDSRLDDANGRLKALDASLTSIAGTSPQKASQIFGELTTKAGFTKDQIEALKNHLPGFTAAMDAAGISTGRTAQDTKTLSDSLSEYLTNLQSATDPVFNLVHSLEGVTTAQKGYTDAVKQHGKNSGEAKDAAFGLAESLSKMESAALNGDLSYQAFDATLNHWVSSGALTAQQAQNIRSRVDEAKGAADRYQGNYNANLYAADYASPAIEALRRNLAALHDRDLKITVTTYYGTSGRGQSLTGIPVARAVGGPIGHAAEGGPRSNTTLVGEYGPELVKLPVGSFVNPAGASSRSPAAAGVSGPIQVQLTVQSGSSPFDQLFAEMIRKYVQVNGGGNVQQAFGRS</sequence>
<accession>A0ABU5RII0</accession>
<reference evidence="2 3" key="1">
    <citation type="submission" date="2023-12" db="EMBL/GenBank/DDBJ databases">
        <title>Amycolatopsis sp. V23-08.</title>
        <authorList>
            <person name="Somphong A."/>
        </authorList>
    </citation>
    <scope>NUCLEOTIDE SEQUENCE [LARGE SCALE GENOMIC DNA]</scope>
    <source>
        <strain evidence="2 3">V23-08</strain>
    </source>
</reference>
<evidence type="ECO:0000313" key="3">
    <source>
        <dbReference type="Proteomes" id="UP001304298"/>
    </source>
</evidence>
<feature type="compositionally biased region" description="Basic and acidic residues" evidence="1">
    <location>
        <begin position="20"/>
        <end position="92"/>
    </location>
</feature>
<name>A0ABU5RII0_9PSEU</name>
<protein>
    <submittedName>
        <fullName evidence="2">Uncharacterized protein</fullName>
    </submittedName>
</protein>
<evidence type="ECO:0000256" key="1">
    <source>
        <dbReference type="SAM" id="MobiDB-lite"/>
    </source>
</evidence>
<dbReference type="EMBL" id="JAYFSI010000014">
    <property type="protein sequence ID" value="MEA5366106.1"/>
    <property type="molecule type" value="Genomic_DNA"/>
</dbReference>
<gene>
    <name evidence="2" type="ORF">VA596_41720</name>
</gene>
<organism evidence="2 3">
    <name type="scientific">Amycolatopsis heterodermiae</name>
    <dbReference type="NCBI Taxonomy" id="3110235"/>
    <lineage>
        <taxon>Bacteria</taxon>
        <taxon>Bacillati</taxon>
        <taxon>Actinomycetota</taxon>
        <taxon>Actinomycetes</taxon>
        <taxon>Pseudonocardiales</taxon>
        <taxon>Pseudonocardiaceae</taxon>
        <taxon>Amycolatopsis</taxon>
    </lineage>
</organism>
<proteinExistence type="predicted"/>
<feature type="region of interest" description="Disordered" evidence="1">
    <location>
        <begin position="20"/>
        <end position="95"/>
    </location>
</feature>
<dbReference type="RefSeq" id="WP_323335117.1">
    <property type="nucleotide sequence ID" value="NZ_JAYFSI010000014.1"/>
</dbReference>
<evidence type="ECO:0000313" key="2">
    <source>
        <dbReference type="EMBL" id="MEA5366106.1"/>
    </source>
</evidence>